<dbReference type="RefSeq" id="WP_099556923.1">
    <property type="nucleotide sequence ID" value="NZ_LT960614.1"/>
</dbReference>
<evidence type="ECO:0000256" key="1">
    <source>
        <dbReference type="SAM" id="Phobius"/>
    </source>
</evidence>
<reference evidence="5" key="1">
    <citation type="submission" date="2017-09" db="EMBL/GenBank/DDBJ databases">
        <title>Genome sequence of Nannocystis excedens DSM 71.</title>
        <authorList>
            <person name="Blom J."/>
        </authorList>
    </citation>
    <scope>NUCLEOTIDE SEQUENCE [LARGE SCALE GENOMIC DNA]</scope>
    <source>
        <strain evidence="5">type strain: E19</strain>
    </source>
</reference>
<dbReference type="Pfam" id="PF07584">
    <property type="entry name" value="BatA"/>
    <property type="match status" value="1"/>
</dbReference>
<feature type="domain" description="DUF4159" evidence="3">
    <location>
        <begin position="702"/>
        <end position="924"/>
    </location>
</feature>
<dbReference type="InterPro" id="IPR011933">
    <property type="entry name" value="Double_TM_dom"/>
</dbReference>
<feature type="transmembrane region" description="Helical" evidence="1">
    <location>
        <begin position="6"/>
        <end position="27"/>
    </location>
</feature>
<dbReference type="InterPro" id="IPR024163">
    <property type="entry name" value="Aerotolerance_reg_N"/>
</dbReference>
<dbReference type="Gene3D" id="3.40.50.12140">
    <property type="entry name" value="Domain of unknown function DUF4159"/>
    <property type="match status" value="1"/>
</dbReference>
<gene>
    <name evidence="4" type="ORF">HDIA_3017</name>
</gene>
<evidence type="ECO:0000313" key="4">
    <source>
        <dbReference type="EMBL" id="SON56558.1"/>
    </source>
</evidence>
<dbReference type="CDD" id="cd03143">
    <property type="entry name" value="A4_beta-galactosidase_middle_domain"/>
    <property type="match status" value="2"/>
</dbReference>
<evidence type="ECO:0008006" key="6">
    <source>
        <dbReference type="Google" id="ProtNLM"/>
    </source>
</evidence>
<evidence type="ECO:0000259" key="2">
    <source>
        <dbReference type="Pfam" id="PF07584"/>
    </source>
</evidence>
<dbReference type="AlphaFoldDB" id="A0A2C9D8T4"/>
<protein>
    <recommendedName>
        <fullName evidence="6">N-terminal double-transmembrane domain protein</fullName>
    </recommendedName>
</protein>
<sequence>MNLFPIAFAAPWALAGLLALPVLWWLLRVTPPRPKQVIFPPLRLLLGLKLEDETPSKTPWWLIALRMFLAACLIFALAGPVFRPQAVIANAGGPLWIVIDNGWSSAPDWTVRQATARAAIAEAANADRPVLVVASADAASQDLSLTTPDTAETRLAALSPRSWSPDREALTAGLEKAAAENPPGEIFWIAEPVENKTAAGDSTNAFAGKLASIAPGATLSIAGETVPAPVMLTGLSQDGEALVAHLHRLDGASVGVARLRSLDRQGIALDERDVDFSGEALTTEARIDLPQELRNEIARIELSGVDTAGGVQLLDDRWRRRSVGLLAAAPGDRAQPLLSPGYFLQKALAPYADIRAPRSPEIAKAIDGFINDGVAAIVLADVGTLGSETERALDDFMQKGGVLIRFAGPRLAASDDPLVPVPLRLGGRTLGGALSWEEPQNLAAFSGNGPFAGLAVPDDVTVERQVLAEPGPDLESHTWATLGDGTPLVTGAARGGGYLVLFHVTADTTWSNLPISGSFVEMLRRGVALGHGGASIKASGEGETLLPPLTILDGFGRVTTPGPDVKPLALSGVADKRTSLETPAGLYGTDDGFRAVNLLRNNDDLVRTDTSGFAGAQRVGLAGNSGTELAPSLFAIAFLVLLVDAIVMMILTGTITVASRWTGRAATVLLAVGLLAGHVDPVKAQALSPEDEKIMAAVTATRIAYVTTGNAEIDEESAAGLSTLGKFLASRTALEPGEPAAIDPATDELAVYPLIYWPVDPNGPAPSREAIEKIDAFMRNGGTVLFDTRDQLQSIPGSTGAPASPAALKLREMLAGLDIPPLEQVPMDHVLTKSFYLMNDFPGRYVGSPLWVEASLQNPDSPEQPGRPVRGGDGVSPILITGNDMAGAWAADDAGNFLYPVVPGDARQREMAFRSGVNIMMYVLTGNYKADQVHVPALLERLGQ</sequence>
<name>A0A2C9D8T4_9HYPH</name>
<dbReference type="NCBIfam" id="TIGR02226">
    <property type="entry name" value="two_anch"/>
    <property type="match status" value="1"/>
</dbReference>
<dbReference type="Pfam" id="PF13709">
    <property type="entry name" value="DUF4159"/>
    <property type="match status" value="1"/>
</dbReference>
<keyword evidence="1" id="KW-0472">Membrane</keyword>
<keyword evidence="1" id="KW-1133">Transmembrane helix</keyword>
<dbReference type="EMBL" id="LT960614">
    <property type="protein sequence ID" value="SON56558.1"/>
    <property type="molecule type" value="Genomic_DNA"/>
</dbReference>
<feature type="transmembrane region" description="Helical" evidence="1">
    <location>
        <begin position="60"/>
        <end position="82"/>
    </location>
</feature>
<proteinExistence type="predicted"/>
<keyword evidence="1" id="KW-0812">Transmembrane</keyword>
<evidence type="ECO:0000259" key="3">
    <source>
        <dbReference type="Pfam" id="PF13709"/>
    </source>
</evidence>
<feature type="domain" description="Aerotolerance regulator N-terminal" evidence="2">
    <location>
        <begin position="6"/>
        <end position="80"/>
    </location>
</feature>
<dbReference type="OrthoDB" id="9773014at2"/>
<keyword evidence="5" id="KW-1185">Reference proteome</keyword>
<evidence type="ECO:0000313" key="5">
    <source>
        <dbReference type="Proteomes" id="UP000223606"/>
    </source>
</evidence>
<dbReference type="InterPro" id="IPR025297">
    <property type="entry name" value="DUF4159"/>
</dbReference>
<dbReference type="Proteomes" id="UP000223606">
    <property type="component" value="Chromosome 1"/>
</dbReference>
<dbReference type="PANTHER" id="PTHR37464:SF1">
    <property type="entry name" value="BLL2463 PROTEIN"/>
    <property type="match status" value="1"/>
</dbReference>
<feature type="transmembrane region" description="Helical" evidence="1">
    <location>
        <begin position="633"/>
        <end position="654"/>
    </location>
</feature>
<dbReference type="PANTHER" id="PTHR37464">
    <property type="entry name" value="BLL2463 PROTEIN"/>
    <property type="match status" value="1"/>
</dbReference>
<dbReference type="KEGG" id="hdi:HDIA_3017"/>
<organism evidence="4 5">
    <name type="scientific">Hartmannibacter diazotrophicus</name>
    <dbReference type="NCBI Taxonomy" id="1482074"/>
    <lineage>
        <taxon>Bacteria</taxon>
        <taxon>Pseudomonadati</taxon>
        <taxon>Pseudomonadota</taxon>
        <taxon>Alphaproteobacteria</taxon>
        <taxon>Hyphomicrobiales</taxon>
        <taxon>Pleomorphomonadaceae</taxon>
        <taxon>Hartmannibacter</taxon>
    </lineage>
</organism>
<accession>A0A2C9D8T4</accession>